<proteinExistence type="predicted"/>
<dbReference type="RefSeq" id="WP_086543478.1">
    <property type="nucleotide sequence ID" value="NZ_MSSW01000075.1"/>
</dbReference>
<organism evidence="1 2">
    <name type="scientific">Algoriphagus antarcticus</name>
    <dbReference type="NCBI Taxonomy" id="238540"/>
    <lineage>
        <taxon>Bacteria</taxon>
        <taxon>Pseudomonadati</taxon>
        <taxon>Bacteroidota</taxon>
        <taxon>Cytophagia</taxon>
        <taxon>Cytophagales</taxon>
        <taxon>Cyclobacteriaceae</taxon>
        <taxon>Algoriphagus</taxon>
    </lineage>
</organism>
<name>A0A3E0DI10_9BACT</name>
<dbReference type="Proteomes" id="UP000256405">
    <property type="component" value="Unassembled WGS sequence"/>
</dbReference>
<dbReference type="EMBL" id="QUNF01000022">
    <property type="protein sequence ID" value="REG82336.1"/>
    <property type="molecule type" value="Genomic_DNA"/>
</dbReference>
<protein>
    <submittedName>
        <fullName evidence="1">Uncharacterized protein</fullName>
    </submittedName>
</protein>
<reference evidence="1 2" key="1">
    <citation type="submission" date="2018-08" db="EMBL/GenBank/DDBJ databases">
        <title>Genomic Encyclopedia of Archaeal and Bacterial Type Strains, Phase II (KMG-II): from individual species to whole genera.</title>
        <authorList>
            <person name="Goeker M."/>
        </authorList>
    </citation>
    <scope>NUCLEOTIDE SEQUENCE [LARGE SCALE GENOMIC DNA]</scope>
    <source>
        <strain evidence="1 2">DSM 15986</strain>
    </source>
</reference>
<evidence type="ECO:0000313" key="1">
    <source>
        <dbReference type="EMBL" id="REG82336.1"/>
    </source>
</evidence>
<evidence type="ECO:0000313" key="2">
    <source>
        <dbReference type="Proteomes" id="UP000256405"/>
    </source>
</evidence>
<gene>
    <name evidence="1" type="ORF">C8N25_12283</name>
</gene>
<keyword evidence="2" id="KW-1185">Reference proteome</keyword>
<sequence length="83" mass="8932">MNTNQTTIAHGTLGVDTDTYFLITPQQMLLIDAAFNIENALIGQHVSVIGKKGVPSNAPGITKLLADRIIGHKSIAIRAFDIF</sequence>
<comment type="caution">
    <text evidence="1">The sequence shown here is derived from an EMBL/GenBank/DDBJ whole genome shotgun (WGS) entry which is preliminary data.</text>
</comment>
<dbReference type="AlphaFoldDB" id="A0A3E0DI10"/>
<accession>A0A3E0DI10</accession>